<reference evidence="1 2" key="1">
    <citation type="submission" date="2016-05" db="EMBL/GenBank/DDBJ databases">
        <title>Single-cell genome of chain-forming Candidatus Thiomargarita nelsonii and comparison to other large sulfur-oxidizing bacteria.</title>
        <authorList>
            <person name="Winkel M."/>
            <person name="Salman V."/>
            <person name="Woyke T."/>
            <person name="Schulz-Vogt H."/>
            <person name="Richter M."/>
            <person name="Flood B."/>
            <person name="Bailey J."/>
            <person name="Amann R."/>
            <person name="Mussmann M."/>
        </authorList>
    </citation>
    <scope>NUCLEOTIDE SEQUENCE [LARGE SCALE GENOMIC DNA]</scope>
    <source>
        <strain evidence="1 2">THI036</strain>
    </source>
</reference>
<keyword evidence="2" id="KW-1185">Reference proteome</keyword>
<gene>
    <name evidence="1" type="ORF">THIOM_001968</name>
</gene>
<accession>A0A176S2T8</accession>
<protein>
    <submittedName>
        <fullName evidence="1">Uncharacterized protein</fullName>
    </submittedName>
</protein>
<dbReference type="AlphaFoldDB" id="A0A176S2T8"/>
<evidence type="ECO:0000313" key="1">
    <source>
        <dbReference type="EMBL" id="OAD22236.1"/>
    </source>
</evidence>
<organism evidence="1 2">
    <name type="scientific">Candidatus Thiomargarita nelsonii</name>
    <dbReference type="NCBI Taxonomy" id="1003181"/>
    <lineage>
        <taxon>Bacteria</taxon>
        <taxon>Pseudomonadati</taxon>
        <taxon>Pseudomonadota</taxon>
        <taxon>Gammaproteobacteria</taxon>
        <taxon>Thiotrichales</taxon>
        <taxon>Thiotrichaceae</taxon>
        <taxon>Thiomargarita</taxon>
    </lineage>
</organism>
<comment type="caution">
    <text evidence="1">The sequence shown here is derived from an EMBL/GenBank/DDBJ whole genome shotgun (WGS) entry which is preliminary data.</text>
</comment>
<proteinExistence type="predicted"/>
<dbReference type="Proteomes" id="UP000076962">
    <property type="component" value="Unassembled WGS sequence"/>
</dbReference>
<name>A0A176S2T8_9GAMM</name>
<dbReference type="EMBL" id="LUTY01001084">
    <property type="protein sequence ID" value="OAD22236.1"/>
    <property type="molecule type" value="Genomic_DNA"/>
</dbReference>
<sequence length="66" mass="7438">MALLQHYPGADDLALLEHHPGADDLALLEQTSLFERRFFHLHHQIGCVHPKRSPMGEPDSAEVVQD</sequence>
<evidence type="ECO:0000313" key="2">
    <source>
        <dbReference type="Proteomes" id="UP000076962"/>
    </source>
</evidence>